<dbReference type="InterPro" id="IPR027417">
    <property type="entry name" value="P-loop_NTPase"/>
</dbReference>
<dbReference type="AlphaFoldDB" id="A0A7J7P5W3"/>
<name>A0A7J7P5W3_9MAGN</name>
<evidence type="ECO:0000259" key="1">
    <source>
        <dbReference type="Pfam" id="PF13086"/>
    </source>
</evidence>
<dbReference type="Proteomes" id="UP000541444">
    <property type="component" value="Unassembled WGS sequence"/>
</dbReference>
<dbReference type="PANTHER" id="PTHR10887:SF522">
    <property type="entry name" value="P-LOOP CONTAINING NUCLEOSIDE TRIPHOSPHATE HYDROLASES SUPERFAMILY PROTEIN"/>
    <property type="match status" value="1"/>
</dbReference>
<dbReference type="GO" id="GO:0004386">
    <property type="term" value="F:helicase activity"/>
    <property type="evidence" value="ECO:0007669"/>
    <property type="project" value="InterPro"/>
</dbReference>
<sequence length="75" mass="8913">MFVFQLYKPSWICALMPKYKGLRYVSLKLCFQKEPIEMLVIDEVAQLKERESFIPLKLPDIRHAILIGDECQLRK</sequence>
<dbReference type="InterPro" id="IPR041677">
    <property type="entry name" value="DNA2/NAM7_AAA_11"/>
</dbReference>
<accession>A0A7J7P5W3</accession>
<protein>
    <recommendedName>
        <fullName evidence="1">DNA2/NAM7 helicase helicase domain-containing protein</fullName>
    </recommendedName>
</protein>
<evidence type="ECO:0000313" key="3">
    <source>
        <dbReference type="Proteomes" id="UP000541444"/>
    </source>
</evidence>
<dbReference type="EMBL" id="JACGCM010000252">
    <property type="protein sequence ID" value="KAF6174662.1"/>
    <property type="molecule type" value="Genomic_DNA"/>
</dbReference>
<dbReference type="OrthoDB" id="1726821at2759"/>
<gene>
    <name evidence="2" type="ORF">GIB67_006314</name>
</gene>
<reference evidence="2 3" key="1">
    <citation type="journal article" date="2020" name="IScience">
        <title>Genome Sequencing of the Endangered Kingdonia uniflora (Circaeasteraceae, Ranunculales) Reveals Potential Mechanisms of Evolutionary Specialization.</title>
        <authorList>
            <person name="Sun Y."/>
            <person name="Deng T."/>
            <person name="Zhang A."/>
            <person name="Moore M.J."/>
            <person name="Landis J.B."/>
            <person name="Lin N."/>
            <person name="Zhang H."/>
            <person name="Zhang X."/>
            <person name="Huang J."/>
            <person name="Zhang X."/>
            <person name="Sun H."/>
            <person name="Wang H."/>
        </authorList>
    </citation>
    <scope>NUCLEOTIDE SEQUENCE [LARGE SCALE GENOMIC DNA]</scope>
    <source>
        <strain evidence="2">TB1705</strain>
        <tissue evidence="2">Leaf</tissue>
    </source>
</reference>
<dbReference type="InterPro" id="IPR045055">
    <property type="entry name" value="DNA2/NAM7-like"/>
</dbReference>
<comment type="caution">
    <text evidence="2">The sequence shown here is derived from an EMBL/GenBank/DDBJ whole genome shotgun (WGS) entry which is preliminary data.</text>
</comment>
<feature type="domain" description="DNA2/NAM7 helicase helicase" evidence="1">
    <location>
        <begin position="31"/>
        <end position="73"/>
    </location>
</feature>
<evidence type="ECO:0000313" key="2">
    <source>
        <dbReference type="EMBL" id="KAF6174662.1"/>
    </source>
</evidence>
<dbReference type="PANTHER" id="PTHR10887">
    <property type="entry name" value="DNA2/NAM7 HELICASE FAMILY"/>
    <property type="match status" value="1"/>
</dbReference>
<proteinExistence type="predicted"/>
<dbReference type="Gene3D" id="3.40.50.300">
    <property type="entry name" value="P-loop containing nucleotide triphosphate hydrolases"/>
    <property type="match status" value="1"/>
</dbReference>
<organism evidence="2 3">
    <name type="scientific">Kingdonia uniflora</name>
    <dbReference type="NCBI Taxonomy" id="39325"/>
    <lineage>
        <taxon>Eukaryota</taxon>
        <taxon>Viridiplantae</taxon>
        <taxon>Streptophyta</taxon>
        <taxon>Embryophyta</taxon>
        <taxon>Tracheophyta</taxon>
        <taxon>Spermatophyta</taxon>
        <taxon>Magnoliopsida</taxon>
        <taxon>Ranunculales</taxon>
        <taxon>Circaeasteraceae</taxon>
        <taxon>Kingdonia</taxon>
    </lineage>
</organism>
<keyword evidence="3" id="KW-1185">Reference proteome</keyword>
<dbReference type="Pfam" id="PF13086">
    <property type="entry name" value="AAA_11"/>
    <property type="match status" value="1"/>
</dbReference>